<name>A0AA88HIK8_ARTSF</name>
<dbReference type="AlphaFoldDB" id="A0AA88HIK8"/>
<evidence type="ECO:0000313" key="2">
    <source>
        <dbReference type="Proteomes" id="UP001187531"/>
    </source>
</evidence>
<feature type="non-terminal residue" evidence="1">
    <location>
        <position position="85"/>
    </location>
</feature>
<reference evidence="1" key="1">
    <citation type="submission" date="2023-07" db="EMBL/GenBank/DDBJ databases">
        <title>Chromosome-level genome assembly of Artemia franciscana.</title>
        <authorList>
            <person name="Jo E."/>
        </authorList>
    </citation>
    <scope>NUCLEOTIDE SEQUENCE</scope>
    <source>
        <tissue evidence="1">Whole body</tissue>
    </source>
</reference>
<evidence type="ECO:0000313" key="1">
    <source>
        <dbReference type="EMBL" id="KAK2709910.1"/>
    </source>
</evidence>
<comment type="caution">
    <text evidence="1">The sequence shown here is derived from an EMBL/GenBank/DDBJ whole genome shotgun (WGS) entry which is preliminary data.</text>
</comment>
<keyword evidence="2" id="KW-1185">Reference proteome</keyword>
<dbReference type="Proteomes" id="UP001187531">
    <property type="component" value="Unassembled WGS sequence"/>
</dbReference>
<organism evidence="1 2">
    <name type="scientific">Artemia franciscana</name>
    <name type="common">Brine shrimp</name>
    <name type="synonym">Artemia sanfranciscana</name>
    <dbReference type="NCBI Taxonomy" id="6661"/>
    <lineage>
        <taxon>Eukaryota</taxon>
        <taxon>Metazoa</taxon>
        <taxon>Ecdysozoa</taxon>
        <taxon>Arthropoda</taxon>
        <taxon>Crustacea</taxon>
        <taxon>Branchiopoda</taxon>
        <taxon>Anostraca</taxon>
        <taxon>Artemiidae</taxon>
        <taxon>Artemia</taxon>
    </lineage>
</organism>
<gene>
    <name evidence="1" type="ORF">QYM36_013555</name>
</gene>
<dbReference type="EMBL" id="JAVRJZ010000017">
    <property type="protein sequence ID" value="KAK2709910.1"/>
    <property type="molecule type" value="Genomic_DNA"/>
</dbReference>
<accession>A0AA88HIK8</accession>
<protein>
    <recommendedName>
        <fullName evidence="3">Reverse transcriptase RNase H-like domain-containing protein</fullName>
    </recommendedName>
</protein>
<evidence type="ECO:0008006" key="3">
    <source>
        <dbReference type="Google" id="ProtNLM"/>
    </source>
</evidence>
<sequence length="85" mass="9642">MSSSSSRSPFEAETVLFNINPNGKEMIIQYASRALTEAERKYCRVERVNCRCVYGAFSTISLGEEIYFEGRPKIANLVAYHAKQL</sequence>
<proteinExistence type="predicted"/>